<keyword evidence="2 5" id="KW-0812">Transmembrane</keyword>
<dbReference type="OrthoDB" id="9806593at2"/>
<feature type="transmembrane region" description="Helical" evidence="5">
    <location>
        <begin position="6"/>
        <end position="27"/>
    </location>
</feature>
<comment type="caution">
    <text evidence="6">The sequence shown here is derived from an EMBL/GenBank/DDBJ whole genome shotgun (WGS) entry which is preliminary data.</text>
</comment>
<comment type="subcellular location">
    <subcellularLocation>
        <location evidence="1">Membrane</location>
        <topology evidence="1">Multi-pass membrane protein</topology>
    </subcellularLocation>
</comment>
<keyword evidence="7" id="KW-1185">Reference proteome</keyword>
<accession>A0A368L6J5</accession>
<keyword evidence="4 5" id="KW-0472">Membrane</keyword>
<feature type="transmembrane region" description="Helical" evidence="5">
    <location>
        <begin position="181"/>
        <end position="202"/>
    </location>
</feature>
<keyword evidence="3 5" id="KW-1133">Transmembrane helix</keyword>
<proteinExistence type="predicted"/>
<evidence type="ECO:0000256" key="2">
    <source>
        <dbReference type="ARBA" id="ARBA00022692"/>
    </source>
</evidence>
<evidence type="ECO:0000256" key="5">
    <source>
        <dbReference type="SAM" id="Phobius"/>
    </source>
</evidence>
<organism evidence="6 7">
    <name type="scientific">Parvibium lacunae</name>
    <dbReference type="NCBI Taxonomy" id="1888893"/>
    <lineage>
        <taxon>Bacteria</taxon>
        <taxon>Pseudomonadati</taxon>
        <taxon>Pseudomonadota</taxon>
        <taxon>Betaproteobacteria</taxon>
        <taxon>Burkholderiales</taxon>
        <taxon>Alcaligenaceae</taxon>
        <taxon>Parvibium</taxon>
    </lineage>
</organism>
<evidence type="ECO:0000313" key="6">
    <source>
        <dbReference type="EMBL" id="RCS59246.1"/>
    </source>
</evidence>
<feature type="transmembrane region" description="Helical" evidence="5">
    <location>
        <begin position="39"/>
        <end position="57"/>
    </location>
</feature>
<feature type="transmembrane region" description="Helical" evidence="5">
    <location>
        <begin position="69"/>
        <end position="87"/>
    </location>
</feature>
<dbReference type="GO" id="GO:0046873">
    <property type="term" value="F:metal ion transmembrane transporter activity"/>
    <property type="evidence" value="ECO:0007669"/>
    <property type="project" value="InterPro"/>
</dbReference>
<dbReference type="AlphaFoldDB" id="A0A368L6J5"/>
<gene>
    <name evidence="6" type="ORF">DU000_00385</name>
</gene>
<dbReference type="PANTHER" id="PTHR16950:SF16">
    <property type="entry name" value="ZINC TRANSPORTER ZIP13"/>
    <property type="match status" value="1"/>
</dbReference>
<dbReference type="Pfam" id="PF02535">
    <property type="entry name" value="Zip"/>
    <property type="match status" value="1"/>
</dbReference>
<dbReference type="PANTHER" id="PTHR16950">
    <property type="entry name" value="ZINC TRANSPORTER SLC39A7 HISTIDINE-RICH MEMBRANE PROTEIN KE4"/>
    <property type="match status" value="1"/>
</dbReference>
<reference evidence="6 7" key="1">
    <citation type="journal article" date="2018" name="Int. J. Syst. Evol. Microbiol.">
        <title>Parvibium lacunae gen. nov., sp. nov., a new member of the family Alcaligenaceae isolated from a freshwater pond.</title>
        <authorList>
            <person name="Chen W.M."/>
            <person name="Xie P.B."/>
            <person name="Hsu M.Y."/>
            <person name="Sheu S.Y."/>
        </authorList>
    </citation>
    <scope>NUCLEOTIDE SEQUENCE [LARGE SCALE GENOMIC DNA]</scope>
    <source>
        <strain evidence="6 7">KMB9</strain>
    </source>
</reference>
<evidence type="ECO:0000313" key="7">
    <source>
        <dbReference type="Proteomes" id="UP000252357"/>
    </source>
</evidence>
<evidence type="ECO:0000256" key="4">
    <source>
        <dbReference type="ARBA" id="ARBA00023136"/>
    </source>
</evidence>
<evidence type="ECO:0000256" key="1">
    <source>
        <dbReference type="ARBA" id="ARBA00004141"/>
    </source>
</evidence>
<protein>
    <submittedName>
        <fullName evidence="6">ZIP family metal transporter</fullName>
    </submittedName>
</protein>
<dbReference type="GO" id="GO:0016020">
    <property type="term" value="C:membrane"/>
    <property type="evidence" value="ECO:0007669"/>
    <property type="project" value="UniProtKB-SubCell"/>
</dbReference>
<sequence>MIDTTLISILAATVLGGLVSMLAAAWLSFKLLSRMVQPMVSLSTGLLLALSLLHLLPEAFHLGSEQGQAEHTLFAVLLAGLLSFFLLEKLALLRHDHHFEGDGHAHHHGHDKANAGRSGVSILVGDSIHNFSDGLLIAASFLADPHLGWAVTLSVVMHEIPQEVGDFMVLLNAGFTRRRAFLYNGLASLASILGGLLGYWLIGSSEQWMPYTLILAASSFLYIAVADLIPQLQQQLSWRQSFNQVLLISVGIMMILLLGKVGEHAH</sequence>
<feature type="transmembrane region" description="Helical" evidence="5">
    <location>
        <begin position="208"/>
        <end position="229"/>
    </location>
</feature>
<evidence type="ECO:0000256" key="3">
    <source>
        <dbReference type="ARBA" id="ARBA00022989"/>
    </source>
</evidence>
<dbReference type="InterPro" id="IPR003689">
    <property type="entry name" value="ZIP"/>
</dbReference>
<feature type="transmembrane region" description="Helical" evidence="5">
    <location>
        <begin position="241"/>
        <end position="259"/>
    </location>
</feature>
<dbReference type="RefSeq" id="WP_114401396.1">
    <property type="nucleotide sequence ID" value="NZ_QPGB01000001.1"/>
</dbReference>
<name>A0A368L6J5_9BURK</name>
<dbReference type="Proteomes" id="UP000252357">
    <property type="component" value="Unassembled WGS sequence"/>
</dbReference>
<dbReference type="EMBL" id="QPGB01000001">
    <property type="protein sequence ID" value="RCS59246.1"/>
    <property type="molecule type" value="Genomic_DNA"/>
</dbReference>